<evidence type="ECO:0000313" key="4">
    <source>
        <dbReference type="Proteomes" id="UP001499947"/>
    </source>
</evidence>
<keyword evidence="4" id="KW-1185">Reference proteome</keyword>
<accession>A0ABP4VIZ2</accession>
<evidence type="ECO:0000256" key="1">
    <source>
        <dbReference type="SAM" id="MobiDB-lite"/>
    </source>
</evidence>
<feature type="domain" description="Mycothiol-dependent maleylpyruvate isomerase metal-binding" evidence="2">
    <location>
        <begin position="15"/>
        <end position="138"/>
    </location>
</feature>
<sequence>MTDEQTTMIDFGPTAQRVTALLSGVSDEQLGAPTPCGTYSVGDLLDHFMGLAIGMRQAAEKTTAAAGPDDPAPGEGAADRLDPEWRQELPRRLEAMAAAWREPSAWQGTTVAGGVTMPAQMMGVVALDELLIHGWDLARATGQPYDCDARSAEAVIGWLSAVPDEERPQELFGPRIPVPADAPPLDRAIALSGRDPGWRA</sequence>
<dbReference type="InterPro" id="IPR017520">
    <property type="entry name" value="CHP03086"/>
</dbReference>
<dbReference type="NCBIfam" id="TIGR03086">
    <property type="entry name" value="TIGR03086 family metal-binding protein"/>
    <property type="match status" value="1"/>
</dbReference>
<feature type="compositionally biased region" description="Low complexity" evidence="1">
    <location>
        <begin position="64"/>
        <end position="76"/>
    </location>
</feature>
<dbReference type="Proteomes" id="UP001499947">
    <property type="component" value="Unassembled WGS sequence"/>
</dbReference>
<dbReference type="InterPro" id="IPR034660">
    <property type="entry name" value="DinB/YfiT-like"/>
</dbReference>
<evidence type="ECO:0000313" key="3">
    <source>
        <dbReference type="EMBL" id="GAA1726409.1"/>
    </source>
</evidence>
<dbReference type="SUPFAM" id="SSF109854">
    <property type="entry name" value="DinB/YfiT-like putative metalloenzymes"/>
    <property type="match status" value="1"/>
</dbReference>
<organism evidence="3 4">
    <name type="scientific">Streptomyces yatensis</name>
    <dbReference type="NCBI Taxonomy" id="155177"/>
    <lineage>
        <taxon>Bacteria</taxon>
        <taxon>Bacillati</taxon>
        <taxon>Actinomycetota</taxon>
        <taxon>Actinomycetes</taxon>
        <taxon>Kitasatosporales</taxon>
        <taxon>Streptomycetaceae</taxon>
        <taxon>Streptomyces</taxon>
        <taxon>Streptomyces violaceusniger group</taxon>
    </lineage>
</organism>
<gene>
    <name evidence="3" type="ORF">GCM10009680_79800</name>
</gene>
<protein>
    <submittedName>
        <fullName evidence="3">TIGR03086 family metal-binding protein</fullName>
    </submittedName>
</protein>
<comment type="caution">
    <text evidence="3">The sequence shown here is derived from an EMBL/GenBank/DDBJ whole genome shotgun (WGS) entry which is preliminary data.</text>
</comment>
<dbReference type="EMBL" id="BAAALR010000114">
    <property type="protein sequence ID" value="GAA1726409.1"/>
    <property type="molecule type" value="Genomic_DNA"/>
</dbReference>
<name>A0ABP4VIZ2_9ACTN</name>
<evidence type="ECO:0000259" key="2">
    <source>
        <dbReference type="Pfam" id="PF11716"/>
    </source>
</evidence>
<reference evidence="4" key="1">
    <citation type="journal article" date="2019" name="Int. J. Syst. Evol. Microbiol.">
        <title>The Global Catalogue of Microorganisms (GCM) 10K type strain sequencing project: providing services to taxonomists for standard genome sequencing and annotation.</title>
        <authorList>
            <consortium name="The Broad Institute Genomics Platform"/>
            <consortium name="The Broad Institute Genome Sequencing Center for Infectious Disease"/>
            <person name="Wu L."/>
            <person name="Ma J."/>
        </authorList>
    </citation>
    <scope>NUCLEOTIDE SEQUENCE [LARGE SCALE GENOMIC DNA]</scope>
    <source>
        <strain evidence="4">JCM 13244</strain>
    </source>
</reference>
<dbReference type="Gene3D" id="1.20.120.450">
    <property type="entry name" value="dinb family like domain"/>
    <property type="match status" value="1"/>
</dbReference>
<dbReference type="Pfam" id="PF11716">
    <property type="entry name" value="MDMPI_N"/>
    <property type="match status" value="1"/>
</dbReference>
<dbReference type="NCBIfam" id="TIGR03083">
    <property type="entry name" value="maleylpyruvate isomerase family mycothiol-dependent enzyme"/>
    <property type="match status" value="1"/>
</dbReference>
<dbReference type="RefSeq" id="WP_211123172.1">
    <property type="nucleotide sequence ID" value="NZ_BAAALR010000114.1"/>
</dbReference>
<proteinExistence type="predicted"/>
<dbReference type="InterPro" id="IPR017517">
    <property type="entry name" value="Maleyloyr_isom"/>
</dbReference>
<feature type="region of interest" description="Disordered" evidence="1">
    <location>
        <begin position="60"/>
        <end position="83"/>
    </location>
</feature>
<dbReference type="InterPro" id="IPR024344">
    <property type="entry name" value="MDMPI_metal-binding"/>
</dbReference>